<dbReference type="GO" id="GO:0016853">
    <property type="term" value="F:isomerase activity"/>
    <property type="evidence" value="ECO:0007669"/>
    <property type="project" value="UniProtKB-KW"/>
</dbReference>
<reference evidence="5" key="1">
    <citation type="journal article" date="2011" name="Genome Res.">
        <title>Deep small RNA sequencing from the nematode Ascaris reveals conservation, functional diversification, and novel developmental profiles.</title>
        <authorList>
            <person name="Wang J."/>
            <person name="Czech B."/>
            <person name="Crunk A."/>
            <person name="Wallace A."/>
            <person name="Mitreva M."/>
            <person name="Hannon G.J."/>
            <person name="Davis R.E."/>
        </authorList>
    </citation>
    <scope>NUCLEOTIDE SEQUENCE</scope>
</reference>
<dbReference type="GO" id="GO:0005737">
    <property type="term" value="C:cytoplasm"/>
    <property type="evidence" value="ECO:0007669"/>
    <property type="project" value="TreeGrafter"/>
</dbReference>
<dbReference type="SUPFAM" id="SSF52058">
    <property type="entry name" value="L domain-like"/>
    <property type="match status" value="1"/>
</dbReference>
<keyword evidence="5" id="KW-0413">Isomerase</keyword>
<dbReference type="Pfam" id="PF13855">
    <property type="entry name" value="LRR_8"/>
    <property type="match status" value="1"/>
</dbReference>
<dbReference type="EMBL" id="JI170848">
    <property type="protein sequence ID" value="ADY44808.1"/>
    <property type="molecule type" value="mRNA"/>
</dbReference>
<evidence type="ECO:0000313" key="5">
    <source>
        <dbReference type="EMBL" id="ADY44808.1"/>
    </source>
</evidence>
<name>F1L3V4_ASCSU</name>
<evidence type="ECO:0000256" key="2">
    <source>
        <dbReference type="ARBA" id="ARBA00022737"/>
    </source>
</evidence>
<evidence type="ECO:0000256" key="3">
    <source>
        <dbReference type="ARBA" id="ARBA00023242"/>
    </source>
</evidence>
<dbReference type="InterPro" id="IPR032675">
    <property type="entry name" value="LRR_dom_sf"/>
</dbReference>
<dbReference type="Gene3D" id="3.80.10.10">
    <property type="entry name" value="Ribonuclease Inhibitor"/>
    <property type="match status" value="1"/>
</dbReference>
<evidence type="ECO:0000259" key="4">
    <source>
        <dbReference type="Pfam" id="PF25344"/>
    </source>
</evidence>
<dbReference type="InterPro" id="IPR003591">
    <property type="entry name" value="Leu-rich_rpt_typical-subtyp"/>
</dbReference>
<dbReference type="InterPro" id="IPR050216">
    <property type="entry name" value="LRR_domain-containing"/>
</dbReference>
<dbReference type="InterPro" id="IPR057437">
    <property type="entry name" value="PIF1/LRR1_PH"/>
</dbReference>
<keyword evidence="2" id="KW-0677">Repeat</keyword>
<dbReference type="PANTHER" id="PTHR48051">
    <property type="match status" value="1"/>
</dbReference>
<dbReference type="Pfam" id="PF25344">
    <property type="entry name" value="PH_LRR1"/>
    <property type="match status" value="1"/>
</dbReference>
<dbReference type="SMART" id="SM00369">
    <property type="entry name" value="LRR_TYP"/>
    <property type="match status" value="4"/>
</dbReference>
<organism evidence="5">
    <name type="scientific">Ascaris suum</name>
    <name type="common">Pig roundworm</name>
    <name type="synonym">Ascaris lumbricoides</name>
    <dbReference type="NCBI Taxonomy" id="6253"/>
    <lineage>
        <taxon>Eukaryota</taxon>
        <taxon>Metazoa</taxon>
        <taxon>Ecdysozoa</taxon>
        <taxon>Nematoda</taxon>
        <taxon>Chromadorea</taxon>
        <taxon>Rhabditida</taxon>
        <taxon>Spirurina</taxon>
        <taxon>Ascaridomorpha</taxon>
        <taxon>Ascaridoidea</taxon>
        <taxon>Ascarididae</taxon>
        <taxon>Ascaris</taxon>
    </lineage>
</organism>
<protein>
    <submittedName>
        <fullName evidence="5">Peptidylprolyl isomerase-like protein 5</fullName>
    </submittedName>
</protein>
<accession>F1L3V4</accession>
<keyword evidence="1" id="KW-0433">Leucine-rich repeat</keyword>
<keyword evidence="3" id="KW-0539">Nucleus</keyword>
<feature type="domain" description="PIF1/LRR1 pleckstrin homology" evidence="4">
    <location>
        <begin position="27"/>
        <end position="142"/>
    </location>
</feature>
<dbReference type="PROSITE" id="PS51450">
    <property type="entry name" value="LRR"/>
    <property type="match status" value="1"/>
</dbReference>
<evidence type="ECO:0000256" key="1">
    <source>
        <dbReference type="ARBA" id="ARBA00022614"/>
    </source>
</evidence>
<dbReference type="PANTHER" id="PTHR48051:SF1">
    <property type="entry name" value="RAS SUPPRESSOR PROTEIN 1"/>
    <property type="match status" value="1"/>
</dbReference>
<dbReference type="InterPro" id="IPR001611">
    <property type="entry name" value="Leu-rich_rpt"/>
</dbReference>
<proteinExistence type="evidence at transcript level"/>
<sequence>MSFRDFRGGVVISVHPIYIGSFGYLPMRLPCDVLVRRRDSAIGYRRPSKGFVVLAKATDGGGRSKFEVIVSTSTNRSGVKFLLNNVTLSSIQGRFINDGRVTIQMAEPPVDIFISRAIPDRLKKILALISSIIRGEDVELEVRKRVTSTDFVARDMQMSIVKCSQYPLYPSGFPAHLTELTITGIGLRRVDGRWFGLKSLRLLNLRDNLLGEAPDFSTKFLNIVRLQNLQMLILAKNNISNLTEDQWLSFPTSLFVLDIRDNLLTGILPEAVAHLHRLVAFLACGNQIRAIPDEMCRMSSLRVLRLSGNDLQFVPASIRCLRLDFIDLTGNEMLCGPFQPYKHLLTKAAPLLQTAVAYLQNKGIPMEGLPWDIQMFSHDETVVCSICKRFSPRDSTTVQHRQLDLSMIAHTVSRGADHRGSNQVLAKYYYCGYCIKFCRF</sequence>
<dbReference type="AlphaFoldDB" id="F1L3V4"/>